<dbReference type="EMBL" id="MU003535">
    <property type="protein sequence ID" value="KAF2464631.1"/>
    <property type="molecule type" value="Genomic_DNA"/>
</dbReference>
<accession>A0ACB6QER6</accession>
<dbReference type="Proteomes" id="UP000799755">
    <property type="component" value="Unassembled WGS sequence"/>
</dbReference>
<keyword evidence="2" id="KW-1185">Reference proteome</keyword>
<proteinExistence type="predicted"/>
<name>A0ACB6QER6_9PLEO</name>
<protein>
    <submittedName>
        <fullName evidence="1">Uncharacterized protein</fullName>
    </submittedName>
</protein>
<sequence length="567" mass="63877">MSGFEIAGVVLGSIPLIVNALQNYGEGVAVMKNMKDYEMVFSDIHTSFAASVGIYTDSCYQLLSPLNLPDRQMNELLEGRQIDAWSNSELKEALEIRLGSNCKVYLSLMDKLNRRIVMFCKKLRLNDDLKPPWIVPDGSTDEKARKKFFKNSWTRIRGGFDSDKYATLLQDIDRDIDKISKLTSGAAQLEPLRAEKKNKIQSTYWLNIRDQAQRLFESLSSRFCPCSCKQPHKANLRLDVRRNHNTENEAVRFAFLFTFEKSGCVPKALPWDWRDVEIEASQCLSTQPPTAPSPAYAAGGTKKTARFAPSITVSPTQPNSRSPSPSLASKIDNLCKALMNGYQSGCCLGFLEDQPWQHHIYSVSGPDTGNQICEAASLKELICSPKSLATRQKCTLALTLASAVLQLHDTPWLPRSWDTKDIFILKSRTGATISSHFYVSRTFDSSASSQAASKRRRCVKNEMIFALGVALLELTHGCPLLSLKEPEDLNEFGQEDIMTEVSIATRLADEINDLESENYAKAVLRCVRCNFDTFTYDFEDREFREKFYEGVVVPLQLDYEYATGRKI</sequence>
<evidence type="ECO:0000313" key="1">
    <source>
        <dbReference type="EMBL" id="KAF2464631.1"/>
    </source>
</evidence>
<gene>
    <name evidence="1" type="ORF">BDR25DRAFT_307145</name>
</gene>
<reference evidence="1" key="1">
    <citation type="journal article" date="2020" name="Stud. Mycol.">
        <title>101 Dothideomycetes genomes: a test case for predicting lifestyles and emergence of pathogens.</title>
        <authorList>
            <person name="Haridas S."/>
            <person name="Albert R."/>
            <person name="Binder M."/>
            <person name="Bloem J."/>
            <person name="Labutti K."/>
            <person name="Salamov A."/>
            <person name="Andreopoulos B."/>
            <person name="Baker S."/>
            <person name="Barry K."/>
            <person name="Bills G."/>
            <person name="Bluhm B."/>
            <person name="Cannon C."/>
            <person name="Castanera R."/>
            <person name="Culley D."/>
            <person name="Daum C."/>
            <person name="Ezra D."/>
            <person name="Gonzalez J."/>
            <person name="Henrissat B."/>
            <person name="Kuo A."/>
            <person name="Liang C."/>
            <person name="Lipzen A."/>
            <person name="Lutzoni F."/>
            <person name="Magnuson J."/>
            <person name="Mondo S."/>
            <person name="Nolan M."/>
            <person name="Ohm R."/>
            <person name="Pangilinan J."/>
            <person name="Park H.-J."/>
            <person name="Ramirez L."/>
            <person name="Alfaro M."/>
            <person name="Sun H."/>
            <person name="Tritt A."/>
            <person name="Yoshinaga Y."/>
            <person name="Zwiers L.-H."/>
            <person name="Turgeon B."/>
            <person name="Goodwin S."/>
            <person name="Spatafora J."/>
            <person name="Crous P."/>
            <person name="Grigoriev I."/>
        </authorList>
    </citation>
    <scope>NUCLEOTIDE SEQUENCE</scope>
    <source>
        <strain evidence="1">ATCC 200398</strain>
    </source>
</reference>
<comment type="caution">
    <text evidence="1">The sequence shown here is derived from an EMBL/GenBank/DDBJ whole genome shotgun (WGS) entry which is preliminary data.</text>
</comment>
<organism evidence="1 2">
    <name type="scientific">Lindgomyces ingoldianus</name>
    <dbReference type="NCBI Taxonomy" id="673940"/>
    <lineage>
        <taxon>Eukaryota</taxon>
        <taxon>Fungi</taxon>
        <taxon>Dikarya</taxon>
        <taxon>Ascomycota</taxon>
        <taxon>Pezizomycotina</taxon>
        <taxon>Dothideomycetes</taxon>
        <taxon>Pleosporomycetidae</taxon>
        <taxon>Pleosporales</taxon>
        <taxon>Lindgomycetaceae</taxon>
        <taxon>Lindgomyces</taxon>
    </lineage>
</organism>
<evidence type="ECO:0000313" key="2">
    <source>
        <dbReference type="Proteomes" id="UP000799755"/>
    </source>
</evidence>